<proteinExistence type="inferred from homology"/>
<dbReference type="SUPFAM" id="SSF51905">
    <property type="entry name" value="FAD/NAD(P)-binding domain"/>
    <property type="match status" value="1"/>
</dbReference>
<evidence type="ECO:0000256" key="4">
    <source>
        <dbReference type="ARBA" id="ARBA00022827"/>
    </source>
</evidence>
<dbReference type="Pfam" id="PF00581">
    <property type="entry name" value="Rhodanese"/>
    <property type="match status" value="1"/>
</dbReference>
<evidence type="ECO:0000256" key="1">
    <source>
        <dbReference type="ARBA" id="ARBA00001974"/>
    </source>
</evidence>
<dbReference type="InterPro" id="IPR050260">
    <property type="entry name" value="FAD-bd_OxRdtase"/>
</dbReference>
<dbReference type="PRINTS" id="PR00411">
    <property type="entry name" value="PNDRDTASEI"/>
</dbReference>
<dbReference type="PROSITE" id="PS50206">
    <property type="entry name" value="RHODANESE_3"/>
    <property type="match status" value="1"/>
</dbReference>
<reference evidence="8 9" key="1">
    <citation type="journal article" date="2016" name="Genome Announc.">
        <title>Draft Genome Sequence of the Anaerobic Ammonium-Oxidizing Bacterium 'Candidatus Brocadia sp. 40'.</title>
        <authorList>
            <person name="Ali M."/>
            <person name="Haroon M.F."/>
            <person name="Narita Y."/>
            <person name="Zhang L."/>
            <person name="Rangel Shaw D."/>
            <person name="Okabe S."/>
            <person name="Saikaly P.E."/>
        </authorList>
    </citation>
    <scope>NUCLEOTIDE SEQUENCE [LARGE SCALE GENOMIC DNA]</scope>
    <source>
        <strain evidence="8 9">40</strain>
    </source>
</reference>
<keyword evidence="9" id="KW-1185">Reference proteome</keyword>
<keyword evidence="3" id="KW-0285">Flavoprotein</keyword>
<dbReference type="Gene3D" id="3.50.50.60">
    <property type="entry name" value="FAD/NAD(P)-binding domain"/>
    <property type="match status" value="2"/>
</dbReference>
<evidence type="ECO:0000313" key="9">
    <source>
        <dbReference type="Proteomes" id="UP000242219"/>
    </source>
</evidence>
<protein>
    <submittedName>
        <fullName evidence="8">CoA-disulfide reductase</fullName>
    </submittedName>
</protein>
<dbReference type="InterPro" id="IPR036873">
    <property type="entry name" value="Rhodanese-like_dom_sf"/>
</dbReference>
<comment type="cofactor">
    <cofactor evidence="1">
        <name>FAD</name>
        <dbReference type="ChEBI" id="CHEBI:57692"/>
    </cofactor>
</comment>
<dbReference type="PRINTS" id="PR00368">
    <property type="entry name" value="FADPNR"/>
</dbReference>
<comment type="similarity">
    <text evidence="2">Belongs to the class-III pyridine nucleotide-disulfide oxidoreductase family.</text>
</comment>
<organism evidence="8 9">
    <name type="scientific">Candidatus Brocadia sapporoensis</name>
    <dbReference type="NCBI Taxonomy" id="392547"/>
    <lineage>
        <taxon>Bacteria</taxon>
        <taxon>Pseudomonadati</taxon>
        <taxon>Planctomycetota</taxon>
        <taxon>Candidatus Brocadiia</taxon>
        <taxon>Candidatus Brocadiales</taxon>
        <taxon>Candidatus Brocadiaceae</taxon>
        <taxon>Candidatus Brocadia</taxon>
    </lineage>
</organism>
<dbReference type="InterPro" id="IPR001307">
    <property type="entry name" value="Thiosulphate_STrfase_CS"/>
</dbReference>
<dbReference type="InterPro" id="IPR016156">
    <property type="entry name" value="FAD/NAD-linked_Rdtase_dimer_sf"/>
</dbReference>
<dbReference type="GO" id="GO:0016491">
    <property type="term" value="F:oxidoreductase activity"/>
    <property type="evidence" value="ECO:0007669"/>
    <property type="project" value="UniProtKB-KW"/>
</dbReference>
<gene>
    <name evidence="8" type="ORF">BIY37_03835</name>
</gene>
<evidence type="ECO:0000313" key="8">
    <source>
        <dbReference type="EMBL" id="OQD46331.1"/>
    </source>
</evidence>
<dbReference type="Proteomes" id="UP000242219">
    <property type="component" value="Unassembled WGS sequence"/>
</dbReference>
<keyword evidence="4" id="KW-0274">FAD</keyword>
<dbReference type="Gene3D" id="3.40.250.10">
    <property type="entry name" value="Rhodanese-like domain"/>
    <property type="match status" value="1"/>
</dbReference>
<sequence>MNRDSRRILIIGGVAAGATCAARLRRLCERCTIVIFDRGPYVSFANCGLPYHVGNIIVSEEKLLVATPQLFKDRFNIEVHTETEVVRVDRDKKEIELRDIRTNETRRESYDGLVLSTGANAVRPQIPGINLPGIFVLRTIPDSRKIRSAVGNASLAAIVGGGFIGLEMAENLTRRGLSVTIIQRSDQILSSLDPEMAFFVEKHLQANGVTLRLGTGVESFHLDGRLSVKTTSGDTIDTDMVILAMGVQPESSLARNAGLSLGDHGGIRVDDRMQTSDPYIWAVGDVAEVKDVVAGGWHLASLAGPANRQGRIAAAAILDKIIAKTRNETRAVRFRGVQGTAVCSAFGLTVAITGASEKTLKRSGIKNYEKIYLHPGSHASYFPDAKPIHIKLLFDTDTGRVLGAQAIGESGVARRIDIISMVIQMGGTVYDLEESELCYAPQFGAAKDPVNLAGMIAANHLRGDLPLAKWEELKDTQAQIVDVRSKAEYERGHIPGAKNIPLEGLRDRIGDLSKGKEIWLVCGVGQRAYYATRILLQNGFSVKDLSGGMQTYNTLKPKLNLKTS</sequence>
<dbReference type="Pfam" id="PF07992">
    <property type="entry name" value="Pyr_redox_2"/>
    <property type="match status" value="1"/>
</dbReference>
<dbReference type="SMART" id="SM00450">
    <property type="entry name" value="RHOD"/>
    <property type="match status" value="1"/>
</dbReference>
<dbReference type="InterPro" id="IPR004099">
    <property type="entry name" value="Pyr_nucl-diS_OxRdtase_dimer"/>
</dbReference>
<evidence type="ECO:0000256" key="6">
    <source>
        <dbReference type="ARBA" id="ARBA00023284"/>
    </source>
</evidence>
<accession>A0A1V6M1P2</accession>
<dbReference type="SUPFAM" id="SSF55424">
    <property type="entry name" value="FAD/NAD-linked reductases, dimerisation (C-terminal) domain"/>
    <property type="match status" value="1"/>
</dbReference>
<feature type="domain" description="Rhodanese" evidence="7">
    <location>
        <begin position="474"/>
        <end position="561"/>
    </location>
</feature>
<dbReference type="InterPro" id="IPR036188">
    <property type="entry name" value="FAD/NAD-bd_sf"/>
</dbReference>
<dbReference type="RefSeq" id="WP_070066511.1">
    <property type="nucleotide sequence ID" value="NZ_MJUW02000042.1"/>
</dbReference>
<evidence type="ECO:0000256" key="5">
    <source>
        <dbReference type="ARBA" id="ARBA00023002"/>
    </source>
</evidence>
<dbReference type="Pfam" id="PF02852">
    <property type="entry name" value="Pyr_redox_dim"/>
    <property type="match status" value="1"/>
</dbReference>
<dbReference type="AlphaFoldDB" id="A0A1V6M1P2"/>
<name>A0A1V6M1P2_9BACT</name>
<dbReference type="PANTHER" id="PTHR43429:SF1">
    <property type="entry name" value="NAD(P)H SULFUR OXIDOREDUCTASE (COA-DEPENDENT)"/>
    <property type="match status" value="1"/>
</dbReference>
<dbReference type="InterPro" id="IPR001763">
    <property type="entry name" value="Rhodanese-like_dom"/>
</dbReference>
<evidence type="ECO:0000256" key="3">
    <source>
        <dbReference type="ARBA" id="ARBA00022630"/>
    </source>
</evidence>
<dbReference type="SUPFAM" id="SSF52821">
    <property type="entry name" value="Rhodanese/Cell cycle control phosphatase"/>
    <property type="match status" value="1"/>
</dbReference>
<evidence type="ECO:0000259" key="7">
    <source>
        <dbReference type="PROSITE" id="PS50206"/>
    </source>
</evidence>
<keyword evidence="6" id="KW-0676">Redox-active center</keyword>
<dbReference type="PANTHER" id="PTHR43429">
    <property type="entry name" value="PYRIDINE NUCLEOTIDE-DISULFIDE OXIDOREDUCTASE DOMAIN-CONTAINING"/>
    <property type="match status" value="1"/>
</dbReference>
<comment type="caution">
    <text evidence="8">The sequence shown here is derived from an EMBL/GenBank/DDBJ whole genome shotgun (WGS) entry which is preliminary data.</text>
</comment>
<evidence type="ECO:0000256" key="2">
    <source>
        <dbReference type="ARBA" id="ARBA00009130"/>
    </source>
</evidence>
<dbReference type="PROSITE" id="PS00380">
    <property type="entry name" value="RHODANESE_1"/>
    <property type="match status" value="1"/>
</dbReference>
<keyword evidence="5" id="KW-0560">Oxidoreductase</keyword>
<dbReference type="GO" id="GO:0004792">
    <property type="term" value="F:thiosulfate-cyanide sulfurtransferase activity"/>
    <property type="evidence" value="ECO:0007669"/>
    <property type="project" value="InterPro"/>
</dbReference>
<dbReference type="EMBL" id="MJUW02000042">
    <property type="protein sequence ID" value="OQD46331.1"/>
    <property type="molecule type" value="Genomic_DNA"/>
</dbReference>
<dbReference type="InterPro" id="IPR023753">
    <property type="entry name" value="FAD/NAD-binding_dom"/>
</dbReference>